<dbReference type="GO" id="GO:0032259">
    <property type="term" value="P:methylation"/>
    <property type="evidence" value="ECO:0007669"/>
    <property type="project" value="UniProtKB-KW"/>
</dbReference>
<dbReference type="PANTHER" id="PTHR11579:SF0">
    <property type="entry name" value="PROTEIN-L-ISOASPARTATE(D-ASPARTATE) O-METHYLTRANSFERASE"/>
    <property type="match status" value="1"/>
</dbReference>
<evidence type="ECO:0000313" key="8">
    <source>
        <dbReference type="EMBL" id="KKM89372.1"/>
    </source>
</evidence>
<dbReference type="GO" id="GO:0004719">
    <property type="term" value="F:protein-L-isoaspartate (D-aspartate) O-methyltransferase activity"/>
    <property type="evidence" value="ECO:0007669"/>
    <property type="project" value="UniProtKB-EC"/>
</dbReference>
<dbReference type="GO" id="GO:0005737">
    <property type="term" value="C:cytoplasm"/>
    <property type="evidence" value="ECO:0007669"/>
    <property type="project" value="UniProtKB-SubCell"/>
</dbReference>
<evidence type="ECO:0000256" key="1">
    <source>
        <dbReference type="ARBA" id="ARBA00004496"/>
    </source>
</evidence>
<evidence type="ECO:0000256" key="6">
    <source>
        <dbReference type="ARBA" id="ARBA00022679"/>
    </source>
</evidence>
<dbReference type="Gene3D" id="3.40.50.150">
    <property type="entry name" value="Vaccinia Virus protein VP39"/>
    <property type="match status" value="1"/>
</dbReference>
<keyword evidence="5" id="KW-0489">Methyltransferase</keyword>
<dbReference type="FunFam" id="3.40.50.150:FF:000010">
    <property type="entry name" value="Protein-L-isoaspartate O-methyltransferase"/>
    <property type="match status" value="1"/>
</dbReference>
<evidence type="ECO:0000256" key="5">
    <source>
        <dbReference type="ARBA" id="ARBA00022603"/>
    </source>
</evidence>
<dbReference type="InterPro" id="IPR000682">
    <property type="entry name" value="PCMT"/>
</dbReference>
<organism evidence="8">
    <name type="scientific">marine sediment metagenome</name>
    <dbReference type="NCBI Taxonomy" id="412755"/>
    <lineage>
        <taxon>unclassified sequences</taxon>
        <taxon>metagenomes</taxon>
        <taxon>ecological metagenomes</taxon>
    </lineage>
</organism>
<dbReference type="NCBIfam" id="NF001453">
    <property type="entry name" value="PRK00312.1"/>
    <property type="match status" value="1"/>
</dbReference>
<evidence type="ECO:0000256" key="4">
    <source>
        <dbReference type="ARBA" id="ARBA00022490"/>
    </source>
</evidence>
<keyword evidence="7" id="KW-0949">S-adenosyl-L-methionine</keyword>
<comment type="similarity">
    <text evidence="2">Belongs to the methyltransferase superfamily. L-isoaspartyl/D-aspartyl protein methyltransferase family.</text>
</comment>
<keyword evidence="6" id="KW-0808">Transferase</keyword>
<dbReference type="CDD" id="cd02440">
    <property type="entry name" value="AdoMet_MTases"/>
    <property type="match status" value="1"/>
</dbReference>
<name>A0A0F9P7H7_9ZZZZ</name>
<dbReference type="EC" id="2.1.1.77" evidence="3"/>
<dbReference type="PROSITE" id="PS01279">
    <property type="entry name" value="PCMT"/>
    <property type="match status" value="1"/>
</dbReference>
<dbReference type="PANTHER" id="PTHR11579">
    <property type="entry name" value="PROTEIN-L-ISOASPARTATE O-METHYLTRANSFERASE"/>
    <property type="match status" value="1"/>
</dbReference>
<evidence type="ECO:0000256" key="2">
    <source>
        <dbReference type="ARBA" id="ARBA00005369"/>
    </source>
</evidence>
<reference evidence="8" key="1">
    <citation type="journal article" date="2015" name="Nature">
        <title>Complex archaea that bridge the gap between prokaryotes and eukaryotes.</title>
        <authorList>
            <person name="Spang A."/>
            <person name="Saw J.H."/>
            <person name="Jorgensen S.L."/>
            <person name="Zaremba-Niedzwiedzka K."/>
            <person name="Martijn J."/>
            <person name="Lind A.E."/>
            <person name="van Eijk R."/>
            <person name="Schleper C."/>
            <person name="Guy L."/>
            <person name="Ettema T.J."/>
        </authorList>
    </citation>
    <scope>NUCLEOTIDE SEQUENCE</scope>
</reference>
<dbReference type="HAMAP" id="MF_00090">
    <property type="entry name" value="PIMT"/>
    <property type="match status" value="1"/>
</dbReference>
<dbReference type="Pfam" id="PF01135">
    <property type="entry name" value="PCMT"/>
    <property type="match status" value="1"/>
</dbReference>
<dbReference type="AlphaFoldDB" id="A0A0F9P7H7"/>
<dbReference type="SUPFAM" id="SSF53335">
    <property type="entry name" value="S-adenosyl-L-methionine-dependent methyltransferases"/>
    <property type="match status" value="1"/>
</dbReference>
<comment type="caution">
    <text evidence="8">The sequence shown here is derived from an EMBL/GenBank/DDBJ whole genome shotgun (WGS) entry which is preliminary data.</text>
</comment>
<dbReference type="InterPro" id="IPR029063">
    <property type="entry name" value="SAM-dependent_MTases_sf"/>
</dbReference>
<evidence type="ECO:0000256" key="3">
    <source>
        <dbReference type="ARBA" id="ARBA00011890"/>
    </source>
</evidence>
<dbReference type="EMBL" id="LAZR01006827">
    <property type="protein sequence ID" value="KKM89372.1"/>
    <property type="molecule type" value="Genomic_DNA"/>
</dbReference>
<protein>
    <recommendedName>
        <fullName evidence="3">protein-L-isoaspartate(D-aspartate) O-methyltransferase</fullName>
        <ecNumber evidence="3">2.1.1.77</ecNumber>
    </recommendedName>
</protein>
<gene>
    <name evidence="8" type="ORF">LCGC14_1249330</name>
</gene>
<proteinExistence type="inferred from homology"/>
<dbReference type="NCBIfam" id="TIGR00080">
    <property type="entry name" value="pimt"/>
    <property type="match status" value="1"/>
</dbReference>
<comment type="subcellular location">
    <subcellularLocation>
        <location evidence="1">Cytoplasm</location>
    </subcellularLocation>
</comment>
<accession>A0A0F9P7H7</accession>
<keyword evidence="4" id="KW-0963">Cytoplasm</keyword>
<evidence type="ECO:0000256" key="7">
    <source>
        <dbReference type="ARBA" id="ARBA00022691"/>
    </source>
</evidence>
<sequence>MNFEEKRKKLVESLKGRGLLTKPSVLKAMLTVPRHKFLPKDAESSAYMDSPLSIGMGQTISAPHMNAMMCEFLELKEGDKVLEIGTGSGYHAALCAEIVAPENSENPGHVFTIERHKVLVEDAKAILKETGYENRVTVIHGDGTLGYSKEAPFNKILVTAASPKKVPPALREQLIDGGILCIPTGSKSFGQNLYIIKKKAQDFEKQKLTGVRFVPLIGKHGFDDS</sequence>